<evidence type="ECO:0000313" key="2">
    <source>
        <dbReference type="EMBL" id="AGW40873.1"/>
    </source>
</evidence>
<dbReference type="STRING" id="1389489.O159_02930"/>
<accession>U3PBM3</accession>
<sequence>MLGIQDWIAVIDAVCQATESGHLIWTASDDDPGNSTPCYIARVGTRIEYRITAGKDHHQTELGVVILSRKHVADTPVILDRVTVQPFTPGKLTLYDHLAQLYHAAIRSAAGAPQTLGATLVEEISKITATPPLPHRTRVQRALWERWVQVRPVPAGDGRS</sequence>
<evidence type="ECO:0000313" key="3">
    <source>
        <dbReference type="Proteomes" id="UP000016743"/>
    </source>
</evidence>
<dbReference type="HOGENOM" id="CLU_1650033_0_0_11"/>
<dbReference type="AlphaFoldDB" id="U3PBM3"/>
<organism evidence="2 3">
    <name type="scientific">Leifsonia xyli subsp. cynodontis DSM 46306</name>
    <dbReference type="NCBI Taxonomy" id="1389489"/>
    <lineage>
        <taxon>Bacteria</taxon>
        <taxon>Bacillati</taxon>
        <taxon>Actinomycetota</taxon>
        <taxon>Actinomycetes</taxon>
        <taxon>Micrococcales</taxon>
        <taxon>Microbacteriaceae</taxon>
        <taxon>Leifsonia</taxon>
    </lineage>
</organism>
<dbReference type="EMBL" id="CP006734">
    <property type="protein sequence ID" value="AGW40517.1"/>
    <property type="molecule type" value="Genomic_DNA"/>
</dbReference>
<dbReference type="KEGG" id="lxy:O159_02930"/>
<keyword evidence="3" id="KW-1185">Reference proteome</keyword>
<dbReference type="EMBL" id="CP006734">
    <property type="protein sequence ID" value="AGW40873.1"/>
    <property type="molecule type" value="Genomic_DNA"/>
</dbReference>
<dbReference type="Proteomes" id="UP000016743">
    <property type="component" value="Chromosome"/>
</dbReference>
<protein>
    <submittedName>
        <fullName evidence="2">Uncharacterized protein</fullName>
    </submittedName>
</protein>
<dbReference type="RefSeq" id="WP_021753961.1">
    <property type="nucleotide sequence ID" value="NC_022438.1"/>
</dbReference>
<gene>
    <name evidence="1" type="ORF">O159_02930</name>
    <name evidence="2" type="ORF">O159_06960</name>
</gene>
<dbReference type="KEGG" id="lxy:O159_06960"/>
<reference evidence="2 3" key="1">
    <citation type="journal article" date="2013" name="Genome Announc.">
        <title>Complete Genome Sequence of Leifsonia xyli subsp. cynodontis Strain DSM46306, a Gram-Positive Bacterial Pathogen of Grasses.</title>
        <authorList>
            <person name="Monteiro-Vitorello C.B."/>
            <person name="Zerillo M.M."/>
            <person name="Van Sluys M.A."/>
            <person name="Camargo L.E."/>
            <person name="Kitajima J.P."/>
        </authorList>
    </citation>
    <scope>NUCLEOTIDE SEQUENCE [LARGE SCALE GENOMIC DNA]</scope>
    <source>
        <strain evidence="2 3">DSM 46306</strain>
    </source>
</reference>
<evidence type="ECO:0000313" key="1">
    <source>
        <dbReference type="EMBL" id="AGW40517.1"/>
    </source>
</evidence>
<name>U3PBM3_LEIXC</name>
<dbReference type="PATRIC" id="fig|1389489.3.peg.275"/>
<proteinExistence type="predicted"/>